<organism evidence="3 4">
    <name type="scientific">Aureococcus anophagefferens</name>
    <name type="common">Harmful bloom alga</name>
    <dbReference type="NCBI Taxonomy" id="44056"/>
    <lineage>
        <taxon>Eukaryota</taxon>
        <taxon>Sar</taxon>
        <taxon>Stramenopiles</taxon>
        <taxon>Ochrophyta</taxon>
        <taxon>Pelagophyceae</taxon>
        <taxon>Pelagomonadales</taxon>
        <taxon>Pelagomonadaceae</taxon>
        <taxon>Aureococcus</taxon>
    </lineage>
</organism>
<dbReference type="EMBL" id="JBBJCI010000417">
    <property type="protein sequence ID" value="KAK7231334.1"/>
    <property type="molecule type" value="Genomic_DNA"/>
</dbReference>
<feature type="transmembrane region" description="Helical" evidence="2">
    <location>
        <begin position="97"/>
        <end position="116"/>
    </location>
</feature>
<feature type="region of interest" description="Disordered" evidence="1">
    <location>
        <begin position="1"/>
        <end position="21"/>
    </location>
</feature>
<reference evidence="3 4" key="1">
    <citation type="submission" date="2024-03" db="EMBL/GenBank/DDBJ databases">
        <title>Aureococcus anophagefferens CCMP1851 and Kratosvirus quantuckense: Draft genome of a second virus-susceptible host strain in the model system.</title>
        <authorList>
            <person name="Chase E."/>
            <person name="Truchon A.R."/>
            <person name="Schepens W."/>
            <person name="Wilhelm S.W."/>
        </authorList>
    </citation>
    <scope>NUCLEOTIDE SEQUENCE [LARGE SCALE GENOMIC DNA]</scope>
    <source>
        <strain evidence="3 4">CCMP1851</strain>
    </source>
</reference>
<protein>
    <submittedName>
        <fullName evidence="3">Uncharacterized protein</fullName>
    </submittedName>
</protein>
<evidence type="ECO:0000256" key="1">
    <source>
        <dbReference type="SAM" id="MobiDB-lite"/>
    </source>
</evidence>
<keyword evidence="2" id="KW-0472">Membrane</keyword>
<accession>A0ABR1FIG2</accession>
<proteinExistence type="predicted"/>
<feature type="transmembrane region" description="Helical" evidence="2">
    <location>
        <begin position="26"/>
        <end position="53"/>
    </location>
</feature>
<evidence type="ECO:0000313" key="3">
    <source>
        <dbReference type="EMBL" id="KAK7231334.1"/>
    </source>
</evidence>
<sequence>MQQPGPRAAPRRRPTRDPSRDARARAGAVGCAKCCSVFASTGVVFLCFIGSLLNRQPLYVRGPAPRTPPPRVAERRARARSQVVGVDHPATAAKQCFAAAWIYITIVVISVVVLAYDKILQRDRPNTGYRGMPEYGAISYKNEL</sequence>
<dbReference type="Proteomes" id="UP001363151">
    <property type="component" value="Unassembled WGS sequence"/>
</dbReference>
<keyword evidence="4" id="KW-1185">Reference proteome</keyword>
<gene>
    <name evidence="3" type="ORF">SO694_00073110</name>
</gene>
<evidence type="ECO:0000313" key="4">
    <source>
        <dbReference type="Proteomes" id="UP001363151"/>
    </source>
</evidence>
<keyword evidence="2" id="KW-0812">Transmembrane</keyword>
<keyword evidence="2" id="KW-1133">Transmembrane helix</keyword>
<name>A0ABR1FIG2_AURAN</name>
<evidence type="ECO:0000256" key="2">
    <source>
        <dbReference type="SAM" id="Phobius"/>
    </source>
</evidence>
<comment type="caution">
    <text evidence="3">The sequence shown here is derived from an EMBL/GenBank/DDBJ whole genome shotgun (WGS) entry which is preliminary data.</text>
</comment>